<dbReference type="InterPro" id="IPR029021">
    <property type="entry name" value="Prot-tyrosine_phosphatase-like"/>
</dbReference>
<dbReference type="GO" id="GO:0043399">
    <property type="term" value="F:tRNA adenosine(64)-2'-O-ribosylphosphate transferase activity"/>
    <property type="evidence" value="ECO:0007669"/>
    <property type="project" value="InterPro"/>
</dbReference>
<dbReference type="PANTHER" id="PTHR31811:SF0">
    <property type="entry name" value="TRNA A64-2'-O-RIBOSYLPHOSPHATE TRANSFERASE"/>
    <property type="match status" value="1"/>
</dbReference>
<dbReference type="Pfam" id="PF04179">
    <property type="entry name" value="Init_tRNA_PT"/>
    <property type="match status" value="1"/>
</dbReference>
<keyword evidence="4" id="KW-1185">Reference proteome</keyword>
<dbReference type="KEGG" id="clup:CLUP02_08119"/>
<feature type="domain" description="Rit1 DUSP-like" evidence="1">
    <location>
        <begin position="473"/>
        <end position="595"/>
    </location>
</feature>
<dbReference type="PANTHER" id="PTHR31811">
    <property type="entry name" value="TRNA A64-2'-O-RIBOSYLPHOSPHATE TRANSFERASE"/>
    <property type="match status" value="1"/>
</dbReference>
<name>A0A9Q8WGL9_9PEZI</name>
<feature type="domain" description="Rit1 N-terminal" evidence="2">
    <location>
        <begin position="138"/>
        <end position="408"/>
    </location>
</feature>
<dbReference type="Proteomes" id="UP000830671">
    <property type="component" value="Chromosome 4"/>
</dbReference>
<dbReference type="Gene3D" id="3.90.190.10">
    <property type="entry name" value="Protein tyrosine phosphatase superfamily"/>
    <property type="match status" value="1"/>
</dbReference>
<keyword evidence="3" id="KW-0808">Transferase</keyword>
<dbReference type="GO" id="GO:0005737">
    <property type="term" value="C:cytoplasm"/>
    <property type="evidence" value="ECO:0007669"/>
    <property type="project" value="TreeGrafter"/>
</dbReference>
<dbReference type="PIRSF" id="PIRSF007747">
    <property type="entry name" value="Ribosyl_Ptfrase"/>
    <property type="match status" value="1"/>
</dbReference>
<reference evidence="3" key="1">
    <citation type="journal article" date="2021" name="Mol. Plant Microbe Interact.">
        <title>Complete Genome Sequence of the Plant-Pathogenic Fungus Colletotrichum lupini.</title>
        <authorList>
            <person name="Baroncelli R."/>
            <person name="Pensec F."/>
            <person name="Da Lio D."/>
            <person name="Boufleur T."/>
            <person name="Vicente I."/>
            <person name="Sarrocco S."/>
            <person name="Picot A."/>
            <person name="Baraldi E."/>
            <person name="Sukno S."/>
            <person name="Thon M."/>
            <person name="Le Floch G."/>
        </authorList>
    </citation>
    <scope>NUCLEOTIDE SEQUENCE</scope>
    <source>
        <strain evidence="3">IMI 504893</strain>
    </source>
</reference>
<dbReference type="GO" id="GO:0019988">
    <property type="term" value="P:charged-tRNA amino acid modification"/>
    <property type="evidence" value="ECO:0007669"/>
    <property type="project" value="InterPro"/>
</dbReference>
<gene>
    <name evidence="3" type="ORF">CLUP02_08119</name>
</gene>
<protein>
    <submittedName>
        <fullName evidence="3">Initiator tRNA phosphoribosyl transferase</fullName>
    </submittedName>
</protein>
<dbReference type="Pfam" id="PF17184">
    <property type="entry name" value="Rit1_C"/>
    <property type="match status" value="1"/>
</dbReference>
<evidence type="ECO:0000259" key="1">
    <source>
        <dbReference type="Pfam" id="PF04179"/>
    </source>
</evidence>
<dbReference type="AlphaFoldDB" id="A0A9Q8WGL9"/>
<dbReference type="InterPro" id="IPR007306">
    <property type="entry name" value="Rit1"/>
</dbReference>
<organism evidence="3 4">
    <name type="scientific">Colletotrichum lupini</name>
    <dbReference type="NCBI Taxonomy" id="145971"/>
    <lineage>
        <taxon>Eukaryota</taxon>
        <taxon>Fungi</taxon>
        <taxon>Dikarya</taxon>
        <taxon>Ascomycota</taxon>
        <taxon>Pezizomycotina</taxon>
        <taxon>Sordariomycetes</taxon>
        <taxon>Hypocreomycetidae</taxon>
        <taxon>Glomerellales</taxon>
        <taxon>Glomerellaceae</taxon>
        <taxon>Colletotrichum</taxon>
        <taxon>Colletotrichum acutatum species complex</taxon>
    </lineage>
</organism>
<dbReference type="InterPro" id="IPR033421">
    <property type="entry name" value="Rit1_DUSP-like"/>
</dbReference>
<dbReference type="InterPro" id="IPR033449">
    <property type="entry name" value="Rit1_N"/>
</dbReference>
<proteinExistence type="predicted"/>
<sequence length="600" mass="65378">MSLNSISDVSDPIESHSTLGINSSNFHLLNLQNDRLASIQYRVTLFSHHIQGASTVQNRVVHIGNFTTETCLISSPRQCQSSSIQTHPCSILKLPTPPKLQPGNMAQNTHPAAAAPALSDLIFPTTANHNFSHILTDLKRSNLSIANRLRSITQDADFVQDVAASFGRPLVANERCGSWYIRPADKRASAYFKSTDGHTNAWKFSTRRLNLHLLELVGKHDGCIIVDSTRRGKRMPDALSKTIPIWCAVLNAALFPDLDPARELRLFTPPNVVSASEHAQIAALLPSFLASLKSLDLDLAALRAHVSKPLRPFWVTQETQLPSLSASAGDDDDPVKNVVFENYHPIICCTSSRRVAGTEMSEAGYIQGAGDDTENWALGLTAEVFWENAAALLSCPEADLPGLVVRLVAEDKRNAPRGVQPKRVAPRIYVCPLPLDDEEDSSGGTDAVSAGACRVVLTQDVTPRDAWVKSPTYMQVGLGKHKVASRNLRQALPDICAFVAGYLDSHRDVVQGAAEGDSSSSGSVLVACETGKDLSIGVALAIYCWCFDRDGKFRVADSTTFFNKDMIRVKLGTIMTAYPEANANRATLQSVNSFLMDHRR</sequence>
<dbReference type="GeneID" id="73342119"/>
<evidence type="ECO:0000313" key="4">
    <source>
        <dbReference type="Proteomes" id="UP000830671"/>
    </source>
</evidence>
<evidence type="ECO:0000259" key="2">
    <source>
        <dbReference type="Pfam" id="PF17184"/>
    </source>
</evidence>
<dbReference type="RefSeq" id="XP_049144252.1">
    <property type="nucleotide sequence ID" value="XM_049287109.1"/>
</dbReference>
<evidence type="ECO:0000313" key="3">
    <source>
        <dbReference type="EMBL" id="UQC82629.1"/>
    </source>
</evidence>
<dbReference type="EMBL" id="CP019476">
    <property type="protein sequence ID" value="UQC82629.1"/>
    <property type="molecule type" value="Genomic_DNA"/>
</dbReference>
<accession>A0A9Q8WGL9</accession>